<dbReference type="EMBL" id="JAGDFL010000796">
    <property type="protein sequence ID" value="KAG7381353.1"/>
    <property type="molecule type" value="Genomic_DNA"/>
</dbReference>
<evidence type="ECO:0000256" key="1">
    <source>
        <dbReference type="SAM" id="MobiDB-lite"/>
    </source>
</evidence>
<feature type="compositionally biased region" description="Basic and acidic residues" evidence="1">
    <location>
        <begin position="96"/>
        <end position="107"/>
    </location>
</feature>
<proteinExistence type="predicted"/>
<gene>
    <name evidence="2" type="ORF">PHYBOEH_010991</name>
</gene>
<dbReference type="OrthoDB" id="6369905at2759"/>
<feature type="compositionally biased region" description="Basic and acidic residues" evidence="1">
    <location>
        <begin position="1"/>
        <end position="11"/>
    </location>
</feature>
<feature type="region of interest" description="Disordered" evidence="1">
    <location>
        <begin position="1"/>
        <end position="122"/>
    </location>
</feature>
<dbReference type="AlphaFoldDB" id="A0A8T1VMR9"/>
<organism evidence="2 3">
    <name type="scientific">Phytophthora boehmeriae</name>
    <dbReference type="NCBI Taxonomy" id="109152"/>
    <lineage>
        <taxon>Eukaryota</taxon>
        <taxon>Sar</taxon>
        <taxon>Stramenopiles</taxon>
        <taxon>Oomycota</taxon>
        <taxon>Peronosporomycetes</taxon>
        <taxon>Peronosporales</taxon>
        <taxon>Peronosporaceae</taxon>
        <taxon>Phytophthora</taxon>
    </lineage>
</organism>
<evidence type="ECO:0000313" key="3">
    <source>
        <dbReference type="Proteomes" id="UP000693981"/>
    </source>
</evidence>
<keyword evidence="3" id="KW-1185">Reference proteome</keyword>
<dbReference type="Proteomes" id="UP000693981">
    <property type="component" value="Unassembled WGS sequence"/>
</dbReference>
<evidence type="ECO:0000313" key="2">
    <source>
        <dbReference type="EMBL" id="KAG7381353.1"/>
    </source>
</evidence>
<reference evidence="2" key="1">
    <citation type="submission" date="2021-02" db="EMBL/GenBank/DDBJ databases">
        <authorList>
            <person name="Palmer J.M."/>
        </authorList>
    </citation>
    <scope>NUCLEOTIDE SEQUENCE</scope>
    <source>
        <strain evidence="2">SCRP23</strain>
    </source>
</reference>
<feature type="compositionally biased region" description="Polar residues" evidence="1">
    <location>
        <begin position="29"/>
        <end position="39"/>
    </location>
</feature>
<accession>A0A8T1VMR9</accession>
<protein>
    <submittedName>
        <fullName evidence="2">Uncharacterized protein</fullName>
    </submittedName>
</protein>
<name>A0A8T1VMR9_9STRA</name>
<comment type="caution">
    <text evidence="2">The sequence shown here is derived from an EMBL/GenBank/DDBJ whole genome shotgun (WGS) entry which is preliminary data.</text>
</comment>
<feature type="compositionally biased region" description="Polar residues" evidence="1">
    <location>
        <begin position="72"/>
        <end position="91"/>
    </location>
</feature>
<sequence>MMSQQRIERSGAADTSNAAPSTLPAKNAASVSTVSSQNGTDDKSAEMLLLLSSTADKTAPAMTNEPEGYTSPPVSSGQPKVMTHSPQSKDVASNIEELKRQQRREQYRATPPNHRHHEQESAPISFGGLRIASNLTPGQATALAMALEAQNRAARSVCGSKFPKQRHPQPMYTVNSVSAGPMTPWSGQQYPINPQVVSYKRPREETPPEMIQIEALKHQIKKLQTYKAAISTHKRHLGLFQSVSNFYYALGQEPSQQYLPDVRKYQQMYGCSPALQLLMDLQREEFDSIASMQLHWLWYRTQFRFFQFKMTSCKRLELGEHVVIKVTGELRLDIYCGPNQQNGVRPGYGVIVCPVLQQFEFETGQQTAIRITSEVDLVGGVAAASKGKNGRERVLRALHCLSEGFCLSNRR</sequence>